<dbReference type="PRINTS" id="PR00344">
    <property type="entry name" value="BCTRLSENSOR"/>
</dbReference>
<dbReference type="InterPro" id="IPR018490">
    <property type="entry name" value="cNMP-bd_dom_sf"/>
</dbReference>
<dbReference type="RefSeq" id="WP_180282275.1">
    <property type="nucleotide sequence ID" value="NZ_JABFDB010000008.1"/>
</dbReference>
<keyword evidence="4" id="KW-0808">Transferase</keyword>
<dbReference type="InterPro" id="IPR005467">
    <property type="entry name" value="His_kinase_dom"/>
</dbReference>
<dbReference type="PANTHER" id="PTHR42878">
    <property type="entry name" value="TWO-COMPONENT HISTIDINE KINASE"/>
    <property type="match status" value="1"/>
</dbReference>
<proteinExistence type="predicted"/>
<feature type="domain" description="Cyclic nucleotide-binding" evidence="9">
    <location>
        <begin position="14"/>
        <end position="134"/>
    </location>
</feature>
<evidence type="ECO:0000256" key="3">
    <source>
        <dbReference type="ARBA" id="ARBA00022553"/>
    </source>
</evidence>
<dbReference type="EC" id="2.7.13.3" evidence="2"/>
<keyword evidence="12" id="KW-1185">Reference proteome</keyword>
<dbReference type="Pfam" id="PF00027">
    <property type="entry name" value="cNMP_binding"/>
    <property type="match status" value="1"/>
</dbReference>
<comment type="catalytic activity">
    <reaction evidence="1">
        <text>ATP + protein L-histidine = ADP + protein N-phospho-L-histidine.</text>
        <dbReference type="EC" id="2.7.13.3"/>
    </reaction>
</comment>
<dbReference type="SUPFAM" id="SSF51206">
    <property type="entry name" value="cAMP-binding domain-like"/>
    <property type="match status" value="1"/>
</dbReference>
<evidence type="ECO:0000259" key="10">
    <source>
        <dbReference type="PROSITE" id="PS50109"/>
    </source>
</evidence>
<dbReference type="SUPFAM" id="SSF55874">
    <property type="entry name" value="ATPase domain of HSP90 chaperone/DNA topoisomerase II/histidine kinase"/>
    <property type="match status" value="1"/>
</dbReference>
<comment type="caution">
    <text evidence="11">The sequence shown here is derived from an EMBL/GenBank/DDBJ whole genome shotgun (WGS) entry which is preliminary data.</text>
</comment>
<dbReference type="Gene3D" id="2.60.120.10">
    <property type="entry name" value="Jelly Rolls"/>
    <property type="match status" value="1"/>
</dbReference>
<sequence length="393" mass="43173">MTASPPGVLDGIPLFDRFTPEERQSVVERGQVLEVPAGCVLMQQDDEGDALYVILEGMVRVLRRDAIGVPVEIGLRRAGDCFGEMALIDGGPRSATVVTQTACRLFKLERAVFLDVVSPSPLMLAKLLHELSRKIRDVSERVVQEDLERRTKTAEAEVARHRAITIAVTGLAHELNTPLGICVTTASHIQSLAEVSVEELREPAALLAENLDRAVNLVQTFTTIAALHHAEPLEDLDLVEVLEHTAALFAMDHPESRLTVRIQDDRARPWLGYRAHMQRAVIELLSNAGAHAYPPEDAIPVERREVEISVSGDRLEECPAWRVTVADRGRGIPEENARKLYDAFFTTARHRGHKGLGMTIVYNTVTGPLAGRVRVESSPGTGARVSLIVPQAM</sequence>
<keyword evidence="7" id="KW-0067">ATP-binding</keyword>
<protein>
    <recommendedName>
        <fullName evidence="2">histidine kinase</fullName>
        <ecNumber evidence="2">2.7.13.3</ecNumber>
    </recommendedName>
</protein>
<dbReference type="SMART" id="SM00100">
    <property type="entry name" value="cNMP"/>
    <property type="match status" value="1"/>
</dbReference>
<dbReference type="InterPro" id="IPR036890">
    <property type="entry name" value="HATPase_C_sf"/>
</dbReference>
<evidence type="ECO:0000256" key="6">
    <source>
        <dbReference type="ARBA" id="ARBA00022777"/>
    </source>
</evidence>
<dbReference type="InterPro" id="IPR018488">
    <property type="entry name" value="cNMP-bd_CS"/>
</dbReference>
<dbReference type="InterPro" id="IPR004358">
    <property type="entry name" value="Sig_transdc_His_kin-like_C"/>
</dbReference>
<keyword evidence="3" id="KW-0597">Phosphoprotein</keyword>
<evidence type="ECO:0000256" key="8">
    <source>
        <dbReference type="ARBA" id="ARBA00023012"/>
    </source>
</evidence>
<dbReference type="PROSITE" id="PS50109">
    <property type="entry name" value="HIS_KIN"/>
    <property type="match status" value="1"/>
</dbReference>
<evidence type="ECO:0000256" key="7">
    <source>
        <dbReference type="ARBA" id="ARBA00022840"/>
    </source>
</evidence>
<dbReference type="PANTHER" id="PTHR42878:SF7">
    <property type="entry name" value="SENSOR HISTIDINE KINASE GLRK"/>
    <property type="match status" value="1"/>
</dbReference>
<evidence type="ECO:0000313" key="11">
    <source>
        <dbReference type="EMBL" id="NYZ20498.1"/>
    </source>
</evidence>
<dbReference type="PROSITE" id="PS00889">
    <property type="entry name" value="CNMP_BINDING_2"/>
    <property type="match status" value="1"/>
</dbReference>
<dbReference type="PROSITE" id="PS50042">
    <property type="entry name" value="CNMP_BINDING_3"/>
    <property type="match status" value="1"/>
</dbReference>
<dbReference type="Proteomes" id="UP000584642">
    <property type="component" value="Unassembled WGS sequence"/>
</dbReference>
<evidence type="ECO:0000256" key="2">
    <source>
        <dbReference type="ARBA" id="ARBA00012438"/>
    </source>
</evidence>
<dbReference type="InterPro" id="IPR014710">
    <property type="entry name" value="RmlC-like_jellyroll"/>
</dbReference>
<organism evidence="11 12">
    <name type="scientific">Azospirillum oleiclasticum</name>
    <dbReference type="NCBI Taxonomy" id="2735135"/>
    <lineage>
        <taxon>Bacteria</taxon>
        <taxon>Pseudomonadati</taxon>
        <taxon>Pseudomonadota</taxon>
        <taxon>Alphaproteobacteria</taxon>
        <taxon>Rhodospirillales</taxon>
        <taxon>Azospirillaceae</taxon>
        <taxon>Azospirillum</taxon>
    </lineage>
</organism>
<dbReference type="EMBL" id="JABFDB010000008">
    <property type="protein sequence ID" value="NYZ20498.1"/>
    <property type="molecule type" value="Genomic_DNA"/>
</dbReference>
<evidence type="ECO:0000256" key="4">
    <source>
        <dbReference type="ARBA" id="ARBA00022679"/>
    </source>
</evidence>
<gene>
    <name evidence="11" type="ORF">HND93_12310</name>
</gene>
<evidence type="ECO:0000256" key="5">
    <source>
        <dbReference type="ARBA" id="ARBA00022741"/>
    </source>
</evidence>
<evidence type="ECO:0000256" key="1">
    <source>
        <dbReference type="ARBA" id="ARBA00000085"/>
    </source>
</evidence>
<name>A0ABX2TBE9_9PROT</name>
<dbReference type="Gene3D" id="3.30.565.10">
    <property type="entry name" value="Histidine kinase-like ATPase, C-terminal domain"/>
    <property type="match status" value="1"/>
</dbReference>
<keyword evidence="5" id="KW-0547">Nucleotide-binding</keyword>
<dbReference type="SUPFAM" id="SSF47384">
    <property type="entry name" value="Homodimeric domain of signal transducing histidine kinase"/>
    <property type="match status" value="1"/>
</dbReference>
<keyword evidence="6" id="KW-0418">Kinase</keyword>
<evidence type="ECO:0000259" key="9">
    <source>
        <dbReference type="PROSITE" id="PS50042"/>
    </source>
</evidence>
<dbReference type="InterPro" id="IPR003661">
    <property type="entry name" value="HisK_dim/P_dom"/>
</dbReference>
<accession>A0ABX2TBE9</accession>
<dbReference type="Gene3D" id="1.10.287.130">
    <property type="match status" value="1"/>
</dbReference>
<dbReference type="InterPro" id="IPR000595">
    <property type="entry name" value="cNMP-bd_dom"/>
</dbReference>
<dbReference type="CDD" id="cd00038">
    <property type="entry name" value="CAP_ED"/>
    <property type="match status" value="1"/>
</dbReference>
<dbReference type="InterPro" id="IPR036097">
    <property type="entry name" value="HisK_dim/P_sf"/>
</dbReference>
<dbReference type="InterPro" id="IPR050351">
    <property type="entry name" value="BphY/WalK/GraS-like"/>
</dbReference>
<evidence type="ECO:0000313" key="12">
    <source>
        <dbReference type="Proteomes" id="UP000584642"/>
    </source>
</evidence>
<reference evidence="11 12" key="1">
    <citation type="submission" date="2020-05" db="EMBL/GenBank/DDBJ databases">
        <title>Azospirillum oleiclasticum sp. nov, a nitrogen-fixing and heavy crude oil-emulsifying bacterium isolated from the crude oil of Yumen Oilfield.</title>
        <authorList>
            <person name="Wu D."/>
            <person name="Cai M."/>
            <person name="Zhang X."/>
        </authorList>
    </citation>
    <scope>NUCLEOTIDE SEQUENCE [LARGE SCALE GENOMIC DNA]</scope>
    <source>
        <strain evidence="11 12">ROY-1-1-2</strain>
    </source>
</reference>
<dbReference type="InterPro" id="IPR003594">
    <property type="entry name" value="HATPase_dom"/>
</dbReference>
<dbReference type="CDD" id="cd00082">
    <property type="entry name" value="HisKA"/>
    <property type="match status" value="1"/>
</dbReference>
<dbReference type="Pfam" id="PF02518">
    <property type="entry name" value="HATPase_c"/>
    <property type="match status" value="1"/>
</dbReference>
<feature type="domain" description="Histidine kinase" evidence="10">
    <location>
        <begin position="170"/>
        <end position="393"/>
    </location>
</feature>
<keyword evidence="8" id="KW-0902">Two-component regulatory system</keyword>
<dbReference type="SMART" id="SM00387">
    <property type="entry name" value="HATPase_c"/>
    <property type="match status" value="1"/>
</dbReference>